<dbReference type="PANTHER" id="PTHR43519:SF1">
    <property type="entry name" value="ATP-DEPENDENT RNA HELICASE HRPB"/>
    <property type="match status" value="1"/>
</dbReference>
<dbReference type="SMART" id="SM00487">
    <property type="entry name" value="DEXDc"/>
    <property type="match status" value="1"/>
</dbReference>
<feature type="domain" description="Helicase C-terminal" evidence="6">
    <location>
        <begin position="204"/>
        <end position="370"/>
    </location>
</feature>
<dbReference type="EMBL" id="JAPFRD010000013">
    <property type="protein sequence ID" value="MCW8109787.1"/>
    <property type="molecule type" value="Genomic_DNA"/>
</dbReference>
<protein>
    <submittedName>
        <fullName evidence="7">ATP-dependent helicase HrpB</fullName>
    </submittedName>
</protein>
<dbReference type="InterPro" id="IPR010225">
    <property type="entry name" value="HrpB"/>
</dbReference>
<dbReference type="InterPro" id="IPR011545">
    <property type="entry name" value="DEAD/DEAH_box_helicase_dom"/>
</dbReference>
<keyword evidence="2" id="KW-0378">Hydrolase</keyword>
<keyword evidence="8" id="KW-1185">Reference proteome</keyword>
<name>A0ABT3PAJ3_9ALTE</name>
<dbReference type="InterPro" id="IPR049614">
    <property type="entry name" value="HrpB_DEXH"/>
</dbReference>
<evidence type="ECO:0000313" key="8">
    <source>
        <dbReference type="Proteomes" id="UP001142810"/>
    </source>
</evidence>
<dbReference type="CDD" id="cd18791">
    <property type="entry name" value="SF2_C_RHA"/>
    <property type="match status" value="1"/>
</dbReference>
<dbReference type="InterPro" id="IPR027417">
    <property type="entry name" value="P-loop_NTPase"/>
</dbReference>
<dbReference type="SMART" id="SM00847">
    <property type="entry name" value="HA2"/>
    <property type="match status" value="1"/>
</dbReference>
<reference evidence="7" key="1">
    <citation type="submission" date="2022-11" db="EMBL/GenBank/DDBJ databases">
        <title>Alteromonas sp. nov., isolated from sea water of the Qingdao.</title>
        <authorList>
            <person name="Wang Q."/>
        </authorList>
    </citation>
    <scope>NUCLEOTIDE SEQUENCE</scope>
    <source>
        <strain evidence="7">ASW11-7</strain>
    </source>
</reference>
<dbReference type="Pfam" id="PF08482">
    <property type="entry name" value="HrpB_C"/>
    <property type="match status" value="1"/>
</dbReference>
<keyword evidence="1" id="KW-0547">Nucleotide-binding</keyword>
<organism evidence="7 8">
    <name type="scientific">Alteromonas aquimaris</name>
    <dbReference type="NCBI Taxonomy" id="2998417"/>
    <lineage>
        <taxon>Bacteria</taxon>
        <taxon>Pseudomonadati</taxon>
        <taxon>Pseudomonadota</taxon>
        <taxon>Gammaproteobacteria</taxon>
        <taxon>Alteromonadales</taxon>
        <taxon>Alteromonadaceae</taxon>
        <taxon>Alteromonas/Salinimonas group</taxon>
        <taxon>Alteromonas</taxon>
    </lineage>
</organism>
<dbReference type="CDD" id="cd17990">
    <property type="entry name" value="DEXHc_HrpB"/>
    <property type="match status" value="1"/>
</dbReference>
<dbReference type="PIRSF" id="PIRSF005496">
    <property type="entry name" value="ATP_hel_hrpB"/>
    <property type="match status" value="1"/>
</dbReference>
<evidence type="ECO:0000256" key="4">
    <source>
        <dbReference type="ARBA" id="ARBA00022840"/>
    </source>
</evidence>
<dbReference type="Proteomes" id="UP001142810">
    <property type="component" value="Unassembled WGS sequence"/>
</dbReference>
<evidence type="ECO:0000313" key="7">
    <source>
        <dbReference type="EMBL" id="MCW8109787.1"/>
    </source>
</evidence>
<dbReference type="InterPro" id="IPR014001">
    <property type="entry name" value="Helicase_ATP-bd"/>
</dbReference>
<keyword evidence="3 7" id="KW-0347">Helicase</keyword>
<dbReference type="Pfam" id="PF00271">
    <property type="entry name" value="Helicase_C"/>
    <property type="match status" value="1"/>
</dbReference>
<evidence type="ECO:0000259" key="6">
    <source>
        <dbReference type="PROSITE" id="PS51194"/>
    </source>
</evidence>
<dbReference type="NCBIfam" id="TIGR01970">
    <property type="entry name" value="DEAH_box_HrpB"/>
    <property type="match status" value="1"/>
</dbReference>
<dbReference type="InterPro" id="IPR007502">
    <property type="entry name" value="Helicase-assoc_dom"/>
</dbReference>
<dbReference type="PROSITE" id="PS51194">
    <property type="entry name" value="HELICASE_CTER"/>
    <property type="match status" value="1"/>
</dbReference>
<dbReference type="InterPro" id="IPR001650">
    <property type="entry name" value="Helicase_C-like"/>
</dbReference>
<feature type="domain" description="Helicase ATP-binding" evidence="5">
    <location>
        <begin position="16"/>
        <end position="178"/>
    </location>
</feature>
<keyword evidence="4" id="KW-0067">ATP-binding</keyword>
<sequence length="825" mass="92212">MDNLQALPAYAIAASLSEAVETHNAIVSAPPGAGKSTVLPLVLLNQHFPGRILLMQPRRVVVRSLANYLASLLNEPVGKTVGYRIRGESKISADTRLEIITEGILARRIQSDPELSGVSVIIFDEFHERSIHSDFGLALALEVQQSLRDDLRLIVMSATLDEQRLQTLMPDAVSLRSEGKMYPVEVHYCGQTKPENLVPVMVATIEQACDEVTGDVLAFLPGAGAIRKVRQQLENKQICKGVAIHELYGALGKSAQMAALAPDPTGKQKIILATNIAETSLTIANIEAVVDSGLENVASYQLDGGFTQLNQYMISQASATQRMGRAGRLRKGKCYRLWAREQHDRLSKQATPQILLEDIAPLLLESLAWGSQLNEMALLDVPSAAQQAAATDVLDRIGAIDSQQITSYGRRLATFPCHPSIAHMLVCARDLGEQEAAAAAIIAALYEESALFRDQILVSEIIRYLDPASRRRVEKQAGRYQRLLSDRPLPAPHTLPEEKYAIAIALAFPHHLAFKSSQNTFKLANGRGALIPSGIIENSDWLAVLNAQSLGGELIIRQYQPISQTQINQLYPDAITIEEQVCYNSDKKHMQARQIRRFGEIILDSQPLSDIPRSQFSRAWLLHLQTLPPQQWPFDEATWQWWYRVKLAQKLVLRQPQAFDTPTPWPVLDNPFIDFPESFWLDKLAPCKKWEQVEKLPWKSLLKQVLDWPQQHALDTYLPETLSIPSKRDIPIKYSDTGSACVAVKMQEMYGETQRIVVADGKLPVTFSLLSPAGRPLQTTQDLGAFWQGSYRDIQKEMKGRYPKHFWPDDPSLALPTTRTKRFMK</sequence>
<gene>
    <name evidence="7" type="primary">hrpB</name>
    <name evidence="7" type="ORF">OPS25_14870</name>
</gene>
<dbReference type="Pfam" id="PF00270">
    <property type="entry name" value="DEAD"/>
    <property type="match status" value="1"/>
</dbReference>
<dbReference type="PROSITE" id="PS51192">
    <property type="entry name" value="HELICASE_ATP_BIND_1"/>
    <property type="match status" value="1"/>
</dbReference>
<proteinExistence type="predicted"/>
<evidence type="ECO:0000256" key="1">
    <source>
        <dbReference type="ARBA" id="ARBA00022741"/>
    </source>
</evidence>
<comment type="caution">
    <text evidence="7">The sequence shown here is derived from an EMBL/GenBank/DDBJ whole genome shotgun (WGS) entry which is preliminary data.</text>
</comment>
<accession>A0ABT3PAJ3</accession>
<dbReference type="SMART" id="SM00490">
    <property type="entry name" value="HELICc"/>
    <property type="match status" value="1"/>
</dbReference>
<evidence type="ECO:0000256" key="2">
    <source>
        <dbReference type="ARBA" id="ARBA00022801"/>
    </source>
</evidence>
<dbReference type="Gene3D" id="3.40.50.300">
    <property type="entry name" value="P-loop containing nucleotide triphosphate hydrolases"/>
    <property type="match status" value="2"/>
</dbReference>
<dbReference type="RefSeq" id="WP_265618660.1">
    <property type="nucleotide sequence ID" value="NZ_JAPFRD010000013.1"/>
</dbReference>
<dbReference type="SUPFAM" id="SSF52540">
    <property type="entry name" value="P-loop containing nucleoside triphosphate hydrolases"/>
    <property type="match status" value="1"/>
</dbReference>
<dbReference type="Gene3D" id="1.20.120.1080">
    <property type="match status" value="1"/>
</dbReference>
<evidence type="ECO:0000256" key="3">
    <source>
        <dbReference type="ARBA" id="ARBA00022806"/>
    </source>
</evidence>
<evidence type="ECO:0000259" key="5">
    <source>
        <dbReference type="PROSITE" id="PS51192"/>
    </source>
</evidence>
<dbReference type="GO" id="GO:0004386">
    <property type="term" value="F:helicase activity"/>
    <property type="evidence" value="ECO:0007669"/>
    <property type="project" value="UniProtKB-KW"/>
</dbReference>
<dbReference type="InterPro" id="IPR013689">
    <property type="entry name" value="RNA_helicase_ATP-dep_HrpB_C"/>
</dbReference>
<dbReference type="PANTHER" id="PTHR43519">
    <property type="entry name" value="ATP-DEPENDENT RNA HELICASE HRPB"/>
    <property type="match status" value="1"/>
</dbReference>